<comment type="catalytic activity">
    <reaction evidence="1">
        <text>ATP + protein L-histidine = ADP + protein N-phospho-L-histidine.</text>
        <dbReference type="EC" id="2.7.13.3"/>
    </reaction>
</comment>
<name>A0A3A8NQE9_9BACT</name>
<dbReference type="Gene3D" id="1.10.287.130">
    <property type="match status" value="1"/>
</dbReference>
<evidence type="ECO:0000256" key="8">
    <source>
        <dbReference type="ARBA" id="ARBA00022989"/>
    </source>
</evidence>
<dbReference type="PANTHER" id="PTHR45436:SF5">
    <property type="entry name" value="SENSOR HISTIDINE KINASE TRCS"/>
    <property type="match status" value="1"/>
</dbReference>
<dbReference type="SMART" id="SM00387">
    <property type="entry name" value="HATPase_c"/>
    <property type="match status" value="1"/>
</dbReference>
<evidence type="ECO:0000256" key="1">
    <source>
        <dbReference type="ARBA" id="ARBA00000085"/>
    </source>
</evidence>
<evidence type="ECO:0000256" key="3">
    <source>
        <dbReference type="ARBA" id="ARBA00012438"/>
    </source>
</evidence>
<feature type="domain" description="Histidine kinase" evidence="13">
    <location>
        <begin position="303"/>
        <end position="522"/>
    </location>
</feature>
<feature type="compositionally biased region" description="Pro residues" evidence="11">
    <location>
        <begin position="86"/>
        <end position="100"/>
    </location>
</feature>
<evidence type="ECO:0000256" key="10">
    <source>
        <dbReference type="ARBA" id="ARBA00023136"/>
    </source>
</evidence>
<dbReference type="RefSeq" id="WP_120624157.1">
    <property type="nucleotide sequence ID" value="NZ_RAWG01000022.1"/>
</dbReference>
<dbReference type="OrthoDB" id="5288536at2"/>
<evidence type="ECO:0000256" key="6">
    <source>
        <dbReference type="ARBA" id="ARBA00022692"/>
    </source>
</evidence>
<dbReference type="PRINTS" id="PR00344">
    <property type="entry name" value="BCTRLSENSOR"/>
</dbReference>
<evidence type="ECO:0000256" key="7">
    <source>
        <dbReference type="ARBA" id="ARBA00022777"/>
    </source>
</evidence>
<evidence type="ECO:0000259" key="13">
    <source>
        <dbReference type="PROSITE" id="PS50109"/>
    </source>
</evidence>
<feature type="signal peptide" evidence="12">
    <location>
        <begin position="1"/>
        <end position="21"/>
    </location>
</feature>
<dbReference type="SMART" id="SM00304">
    <property type="entry name" value="HAMP"/>
    <property type="match status" value="1"/>
</dbReference>
<dbReference type="InterPro" id="IPR004358">
    <property type="entry name" value="Sig_transdc_His_kin-like_C"/>
</dbReference>
<dbReference type="InterPro" id="IPR005467">
    <property type="entry name" value="His_kinase_dom"/>
</dbReference>
<dbReference type="PANTHER" id="PTHR45436">
    <property type="entry name" value="SENSOR HISTIDINE KINASE YKOH"/>
    <property type="match status" value="1"/>
</dbReference>
<proteinExistence type="predicted"/>
<evidence type="ECO:0000256" key="9">
    <source>
        <dbReference type="ARBA" id="ARBA00023012"/>
    </source>
</evidence>
<comment type="subcellular location">
    <subcellularLocation>
        <location evidence="2">Membrane</location>
    </subcellularLocation>
</comment>
<dbReference type="InterPro" id="IPR003661">
    <property type="entry name" value="HisK_dim/P_dom"/>
</dbReference>
<dbReference type="Gene3D" id="6.10.340.10">
    <property type="match status" value="1"/>
</dbReference>
<dbReference type="SUPFAM" id="SSF55874">
    <property type="entry name" value="ATPase domain of HSP90 chaperone/DNA topoisomerase II/histidine kinase"/>
    <property type="match status" value="1"/>
</dbReference>
<evidence type="ECO:0000313" key="15">
    <source>
        <dbReference type="EMBL" id="RKH46458.1"/>
    </source>
</evidence>
<organism evidence="15 16">
    <name type="scientific">Corallococcus sicarius</name>
    <dbReference type="NCBI Taxonomy" id="2316726"/>
    <lineage>
        <taxon>Bacteria</taxon>
        <taxon>Pseudomonadati</taxon>
        <taxon>Myxococcota</taxon>
        <taxon>Myxococcia</taxon>
        <taxon>Myxococcales</taxon>
        <taxon>Cystobacterineae</taxon>
        <taxon>Myxococcaceae</taxon>
        <taxon>Corallococcus</taxon>
    </lineage>
</organism>
<evidence type="ECO:0000256" key="12">
    <source>
        <dbReference type="SAM" id="SignalP"/>
    </source>
</evidence>
<evidence type="ECO:0000256" key="11">
    <source>
        <dbReference type="SAM" id="MobiDB-lite"/>
    </source>
</evidence>
<dbReference type="GO" id="GO:0005886">
    <property type="term" value="C:plasma membrane"/>
    <property type="evidence" value="ECO:0007669"/>
    <property type="project" value="TreeGrafter"/>
</dbReference>
<sequence length="525" mass="56714">MKLRLRLALTAVAVTVPTAFALVQVEHSVRRRTTDEVIAGSTLAQMQSGGRERCESAPDTWMVRTRSPRPPWEREGGGPGPDGVGGPPPGAPSPGGPPPGTGSEMGSETGARGPGNDGPPQRGARDQGPFGRRMPPVQLFPFDGQFVSRNAQAPALDDDLREGVRASGVGVRRYSKEDGALVQDLLLRMPWEGGPCEYVLARRVEPADSPEVGLPPLSIWGVPTLILLSAMVVALGPVVQRLRRLTEEVRASSGSHYRQPVTVRGHDEIAELARAFQEAREEIQAQMAHQEAREQTLRDFLANTTHDVMTPLTVLQGHLAAMQQRLRTGDALEPDLMNSAMGEAHYMASLVHNLGAAARLEAGAPQVQHAPVDLNALVSRVLGRHQPIARPRRIALESGVPATPTWVMGDETLLEQAVSNVVLNGIRHGREDGHVAVVLETTRQQTFHLRVIDDGPGIPEEERSRLLERRFRGNAARTRAPQGQGLGLHIVNNVVELHGWTLTLAPSEYGGLEVGFTGPLMTPTD</sequence>
<dbReference type="Pfam" id="PF00512">
    <property type="entry name" value="HisKA"/>
    <property type="match status" value="1"/>
</dbReference>
<dbReference type="InterPro" id="IPR003594">
    <property type="entry name" value="HATPase_dom"/>
</dbReference>
<dbReference type="InterPro" id="IPR003660">
    <property type="entry name" value="HAMP_dom"/>
</dbReference>
<dbReference type="InterPro" id="IPR050428">
    <property type="entry name" value="TCS_sensor_his_kinase"/>
</dbReference>
<feature type="domain" description="HAMP" evidence="14">
    <location>
        <begin position="236"/>
        <end position="288"/>
    </location>
</feature>
<feature type="region of interest" description="Disordered" evidence="11">
    <location>
        <begin position="44"/>
        <end position="136"/>
    </location>
</feature>
<dbReference type="PROSITE" id="PS50109">
    <property type="entry name" value="HIS_KIN"/>
    <property type="match status" value="1"/>
</dbReference>
<gene>
    <name evidence="15" type="ORF">D7X12_05170</name>
</gene>
<protein>
    <recommendedName>
        <fullName evidence="3">histidine kinase</fullName>
        <ecNumber evidence="3">2.7.13.3</ecNumber>
    </recommendedName>
</protein>
<dbReference type="SUPFAM" id="SSF47384">
    <property type="entry name" value="Homodimeric domain of signal transducing histidine kinase"/>
    <property type="match status" value="1"/>
</dbReference>
<dbReference type="Pfam" id="PF00672">
    <property type="entry name" value="HAMP"/>
    <property type="match status" value="1"/>
</dbReference>
<reference evidence="16" key="1">
    <citation type="submission" date="2018-09" db="EMBL/GenBank/DDBJ databases">
        <authorList>
            <person name="Livingstone P.G."/>
            <person name="Whitworth D.E."/>
        </authorList>
    </citation>
    <scope>NUCLEOTIDE SEQUENCE [LARGE SCALE GENOMIC DNA]</scope>
    <source>
        <strain evidence="16">CA040B</strain>
    </source>
</reference>
<dbReference type="Pfam" id="PF02518">
    <property type="entry name" value="HATPase_c"/>
    <property type="match status" value="1"/>
</dbReference>
<evidence type="ECO:0000313" key="16">
    <source>
        <dbReference type="Proteomes" id="UP000273405"/>
    </source>
</evidence>
<keyword evidence="9" id="KW-0902">Two-component regulatory system</keyword>
<dbReference type="InterPro" id="IPR036890">
    <property type="entry name" value="HATPase_C_sf"/>
</dbReference>
<comment type="caution">
    <text evidence="15">The sequence shown here is derived from an EMBL/GenBank/DDBJ whole genome shotgun (WGS) entry which is preliminary data.</text>
</comment>
<keyword evidence="4" id="KW-0597">Phosphoprotein</keyword>
<dbReference type="SMART" id="SM00388">
    <property type="entry name" value="HisKA"/>
    <property type="match status" value="1"/>
</dbReference>
<dbReference type="CDD" id="cd06225">
    <property type="entry name" value="HAMP"/>
    <property type="match status" value="1"/>
</dbReference>
<feature type="chain" id="PRO_5017322704" description="histidine kinase" evidence="12">
    <location>
        <begin position="22"/>
        <end position="525"/>
    </location>
</feature>
<keyword evidence="10" id="KW-0472">Membrane</keyword>
<evidence type="ECO:0000256" key="5">
    <source>
        <dbReference type="ARBA" id="ARBA00022679"/>
    </source>
</evidence>
<dbReference type="EMBL" id="RAWG01000022">
    <property type="protein sequence ID" value="RKH46458.1"/>
    <property type="molecule type" value="Genomic_DNA"/>
</dbReference>
<dbReference type="EC" id="2.7.13.3" evidence="3"/>
<dbReference type="Proteomes" id="UP000273405">
    <property type="component" value="Unassembled WGS sequence"/>
</dbReference>
<dbReference type="GO" id="GO:0000155">
    <property type="term" value="F:phosphorelay sensor kinase activity"/>
    <property type="evidence" value="ECO:0007669"/>
    <property type="project" value="InterPro"/>
</dbReference>
<evidence type="ECO:0000256" key="2">
    <source>
        <dbReference type="ARBA" id="ARBA00004370"/>
    </source>
</evidence>
<accession>A0A3A8NQE9</accession>
<dbReference type="CDD" id="cd00082">
    <property type="entry name" value="HisKA"/>
    <property type="match status" value="1"/>
</dbReference>
<dbReference type="Gene3D" id="3.30.565.10">
    <property type="entry name" value="Histidine kinase-like ATPase, C-terminal domain"/>
    <property type="match status" value="1"/>
</dbReference>
<keyword evidence="6" id="KW-0812">Transmembrane</keyword>
<dbReference type="AlphaFoldDB" id="A0A3A8NQE9"/>
<keyword evidence="12" id="KW-0732">Signal</keyword>
<evidence type="ECO:0000259" key="14">
    <source>
        <dbReference type="PROSITE" id="PS50885"/>
    </source>
</evidence>
<dbReference type="PROSITE" id="PS50885">
    <property type="entry name" value="HAMP"/>
    <property type="match status" value="1"/>
</dbReference>
<keyword evidence="7 15" id="KW-0418">Kinase</keyword>
<evidence type="ECO:0000256" key="4">
    <source>
        <dbReference type="ARBA" id="ARBA00022553"/>
    </source>
</evidence>
<keyword evidence="5" id="KW-0808">Transferase</keyword>
<keyword evidence="8" id="KW-1133">Transmembrane helix</keyword>
<dbReference type="CDD" id="cd00075">
    <property type="entry name" value="HATPase"/>
    <property type="match status" value="1"/>
</dbReference>
<keyword evidence="16" id="KW-1185">Reference proteome</keyword>
<dbReference type="InterPro" id="IPR036097">
    <property type="entry name" value="HisK_dim/P_sf"/>
</dbReference>